<proteinExistence type="predicted"/>
<evidence type="ECO:0000313" key="3">
    <source>
        <dbReference type="EMBL" id="CAG9322293.1"/>
    </source>
</evidence>
<protein>
    <submittedName>
        <fullName evidence="3">Uncharacterized protein</fullName>
    </submittedName>
</protein>
<accession>A0AAU9JD96</accession>
<evidence type="ECO:0000313" key="4">
    <source>
        <dbReference type="Proteomes" id="UP001162131"/>
    </source>
</evidence>
<keyword evidence="4" id="KW-1185">Reference proteome</keyword>
<keyword evidence="1" id="KW-0175">Coiled coil</keyword>
<organism evidence="3 4">
    <name type="scientific">Blepharisma stoltei</name>
    <dbReference type="NCBI Taxonomy" id="1481888"/>
    <lineage>
        <taxon>Eukaryota</taxon>
        <taxon>Sar</taxon>
        <taxon>Alveolata</taxon>
        <taxon>Ciliophora</taxon>
        <taxon>Postciliodesmatophora</taxon>
        <taxon>Heterotrichea</taxon>
        <taxon>Heterotrichida</taxon>
        <taxon>Blepharismidae</taxon>
        <taxon>Blepharisma</taxon>
    </lineage>
</organism>
<evidence type="ECO:0000256" key="1">
    <source>
        <dbReference type="SAM" id="Coils"/>
    </source>
</evidence>
<feature type="region of interest" description="Disordered" evidence="2">
    <location>
        <begin position="171"/>
        <end position="194"/>
    </location>
</feature>
<sequence>MHRFRMPSDYEVMISCTELDIANSSPRNRGLQVSKSKLRDMVRSAKEQKLQLAKDKMAIIKLSKELKNQEKSLNSEEEILKKEKIALQQQRMELDDLKAKLSHDQAKLNQLREKLGVENNQVSQALEDLRLKAAEINKQRCDIKKGSPLGEKKNKAQASCPSFQDFNEQLKQKNHERKNQFRTEARQNSLEIWL</sequence>
<feature type="compositionally biased region" description="Basic and acidic residues" evidence="2">
    <location>
        <begin position="171"/>
        <end position="185"/>
    </location>
</feature>
<gene>
    <name evidence="3" type="ORF">BSTOLATCC_MIC30666</name>
</gene>
<comment type="caution">
    <text evidence="3">The sequence shown here is derived from an EMBL/GenBank/DDBJ whole genome shotgun (WGS) entry which is preliminary data.</text>
</comment>
<dbReference type="Proteomes" id="UP001162131">
    <property type="component" value="Unassembled WGS sequence"/>
</dbReference>
<evidence type="ECO:0000256" key="2">
    <source>
        <dbReference type="SAM" id="MobiDB-lite"/>
    </source>
</evidence>
<reference evidence="3" key="1">
    <citation type="submission" date="2021-09" db="EMBL/GenBank/DDBJ databases">
        <authorList>
            <consortium name="AG Swart"/>
            <person name="Singh M."/>
            <person name="Singh A."/>
            <person name="Seah K."/>
            <person name="Emmerich C."/>
        </authorList>
    </citation>
    <scope>NUCLEOTIDE SEQUENCE</scope>
    <source>
        <strain evidence="3">ATCC30299</strain>
    </source>
</reference>
<name>A0AAU9JD96_9CILI</name>
<feature type="coiled-coil region" evidence="1">
    <location>
        <begin position="59"/>
        <end position="139"/>
    </location>
</feature>
<dbReference type="AlphaFoldDB" id="A0AAU9JD96"/>
<dbReference type="EMBL" id="CAJZBQ010000030">
    <property type="protein sequence ID" value="CAG9322293.1"/>
    <property type="molecule type" value="Genomic_DNA"/>
</dbReference>